<dbReference type="PANTHER" id="PTHR33266:SF1">
    <property type="entry name" value="F-BOX DOMAIN-CONTAINING PROTEIN"/>
    <property type="match status" value="1"/>
</dbReference>
<dbReference type="EMBL" id="SSOP01000072">
    <property type="protein sequence ID" value="KAB5592219.1"/>
    <property type="molecule type" value="Genomic_DNA"/>
</dbReference>
<gene>
    <name evidence="1" type="ORF">CTheo_4316</name>
</gene>
<accession>A0A5N5QKP7</accession>
<dbReference type="OrthoDB" id="107110at2759"/>
<sequence>MRDDDSIKKFRYFPQEGDCIEEFTYFLAKVLNSGDIVADVVWAESLYQNPELHVQETILNACRIGCFEDVRQMLGSAPYQGSSVGPSTTSLGEIIPSISTPITLKYLGKAVDGLYMQLVENDKLYKSGNTGNGKFFSIVQSSGTGKSRAMIELRTKGVIVLYMNIRSKDDINGYPERDHPVADILQEFPQSQQEYSDRCYALFTVIFHVLKYTFKYYLPKISKDDELVNHWNENMCDLGSPARAQFFQTVEAQFNKLWKKLGYTNPEAGQGRTNPPDIYTSIATLKGAAKAWNEFATGRFGWKPGSNHPRLVIEFDEAHTLIHLHGNKYRPSTVLCRAIREFSVFDVWVLFASTTPQVADFFAPAISHDSLRVPAEGELLFPPYVHFGWDQNAMNTTKVRPHEVSEFEYIARLGRPLWVSLKGRVSSENAVLNIACEKLCKNRSYNPTDRNQALAVLGARLCLAIRRGHLESNEFNTKAVASHMRILKSITPNRLWQTTIYPSEPLLACAAAIQLHSTSESLKETLEVLSDNILDGMVETGNRGELVSRGLLLIGKDLFVRSLGLARTPAKYAENGKLPDCMSVSVVEYLRST</sequence>
<dbReference type="PANTHER" id="PTHR33266">
    <property type="entry name" value="CHROMOSOME 15, WHOLE GENOME SHOTGUN SEQUENCE"/>
    <property type="match status" value="1"/>
</dbReference>
<protein>
    <submittedName>
        <fullName evidence="1">Uncharacterized protein</fullName>
    </submittedName>
</protein>
<proteinExistence type="predicted"/>
<dbReference type="AlphaFoldDB" id="A0A5N5QKP7"/>
<keyword evidence="2" id="KW-1185">Reference proteome</keyword>
<name>A0A5N5QKP7_9AGAM</name>
<evidence type="ECO:0000313" key="1">
    <source>
        <dbReference type="EMBL" id="KAB5592219.1"/>
    </source>
</evidence>
<dbReference type="Proteomes" id="UP000383932">
    <property type="component" value="Unassembled WGS sequence"/>
</dbReference>
<evidence type="ECO:0000313" key="2">
    <source>
        <dbReference type="Proteomes" id="UP000383932"/>
    </source>
</evidence>
<comment type="caution">
    <text evidence="1">The sequence shown here is derived from an EMBL/GenBank/DDBJ whole genome shotgun (WGS) entry which is preliminary data.</text>
</comment>
<organism evidence="1 2">
    <name type="scientific">Ceratobasidium theobromae</name>
    <dbReference type="NCBI Taxonomy" id="1582974"/>
    <lineage>
        <taxon>Eukaryota</taxon>
        <taxon>Fungi</taxon>
        <taxon>Dikarya</taxon>
        <taxon>Basidiomycota</taxon>
        <taxon>Agaricomycotina</taxon>
        <taxon>Agaricomycetes</taxon>
        <taxon>Cantharellales</taxon>
        <taxon>Ceratobasidiaceae</taxon>
        <taxon>Ceratobasidium</taxon>
    </lineage>
</organism>
<reference evidence="1 2" key="1">
    <citation type="journal article" date="2019" name="Fungal Biol. Biotechnol.">
        <title>Draft genome sequence of fastidious pathogen Ceratobasidium theobromae, which causes vascular-streak dieback in Theobroma cacao.</title>
        <authorList>
            <person name="Ali S.S."/>
            <person name="Asman A."/>
            <person name="Shao J."/>
            <person name="Firmansyah A.P."/>
            <person name="Susilo A.W."/>
            <person name="Rosmana A."/>
            <person name="McMahon P."/>
            <person name="Junaid M."/>
            <person name="Guest D."/>
            <person name="Kheng T.Y."/>
            <person name="Meinhardt L.W."/>
            <person name="Bailey B.A."/>
        </authorList>
    </citation>
    <scope>NUCLEOTIDE SEQUENCE [LARGE SCALE GENOMIC DNA]</scope>
    <source>
        <strain evidence="1 2">CT2</strain>
    </source>
</reference>